<evidence type="ECO:0000313" key="1">
    <source>
        <dbReference type="EMBL" id="EGF29220.1"/>
    </source>
</evidence>
<proteinExistence type="predicted"/>
<sequence>MGFAKWTSNDCASVVREHWGRLADGRLHLPQKNVPFLSWYASGEPLKLRQSKQCLAKPIREAASHDAARPVGRPISVPLTYLIECSCESK</sequence>
<reference evidence="1 2" key="1">
    <citation type="journal article" date="2013" name="Mar. Genomics">
        <title>Expression of sulfatases in Rhodopirellula baltica and the diversity of sulfatases in the genus Rhodopirellula.</title>
        <authorList>
            <person name="Wegner C.E."/>
            <person name="Richter-Heitmann T."/>
            <person name="Klindworth A."/>
            <person name="Klockow C."/>
            <person name="Richter M."/>
            <person name="Achstetter T."/>
            <person name="Glockner F.O."/>
            <person name="Harder J."/>
        </authorList>
    </citation>
    <scope>NUCLEOTIDE SEQUENCE [LARGE SCALE GENOMIC DNA]</scope>
    <source>
        <strain evidence="1 2">WH47</strain>
    </source>
</reference>
<accession>F2AM99</accession>
<dbReference type="Proteomes" id="UP000006222">
    <property type="component" value="Unassembled WGS sequence"/>
</dbReference>
<dbReference type="EMBL" id="AFAR01000048">
    <property type="protein sequence ID" value="EGF29220.1"/>
    <property type="molecule type" value="Genomic_DNA"/>
</dbReference>
<protein>
    <submittedName>
        <fullName evidence="1">Uncharacterized protein</fullName>
    </submittedName>
</protein>
<organism evidence="1 2">
    <name type="scientific">Rhodopirellula baltica WH47</name>
    <dbReference type="NCBI Taxonomy" id="991778"/>
    <lineage>
        <taxon>Bacteria</taxon>
        <taxon>Pseudomonadati</taxon>
        <taxon>Planctomycetota</taxon>
        <taxon>Planctomycetia</taxon>
        <taxon>Pirellulales</taxon>
        <taxon>Pirellulaceae</taxon>
        <taxon>Rhodopirellula</taxon>
    </lineage>
</organism>
<comment type="caution">
    <text evidence="1">The sequence shown here is derived from an EMBL/GenBank/DDBJ whole genome shotgun (WGS) entry which is preliminary data.</text>
</comment>
<gene>
    <name evidence="1" type="ORF">RBWH47_00271</name>
</gene>
<evidence type="ECO:0000313" key="2">
    <source>
        <dbReference type="Proteomes" id="UP000006222"/>
    </source>
</evidence>
<name>F2AM99_RHOBT</name>
<dbReference type="AlphaFoldDB" id="F2AM99"/>